<comment type="domain">
    <text evidence="9">Possesses an unusual extended V-shaped dimeric structure with each monomer consisting of three distinct domains arranged along a curved 'spinal' alpha-helix. The N-terminal catalytic domain specifically recognizes the glutamate moiety of the substrate. The second domain is the NADPH-binding domain, and the third C-terminal domain is responsible for dimerization.</text>
</comment>
<proteinExistence type="inferred from homology"/>
<protein>
    <recommendedName>
        <fullName evidence="8 9">Glutamyl-tRNA reductase</fullName>
        <shortName evidence="9">GluTR</shortName>
        <ecNumber evidence="3 9">1.2.1.70</ecNumber>
    </recommendedName>
</protein>
<evidence type="ECO:0000256" key="6">
    <source>
        <dbReference type="ARBA" id="ARBA00023244"/>
    </source>
</evidence>
<feature type="domain" description="Glutamyl-tRNA reductase N-terminal" evidence="17">
    <location>
        <begin position="6"/>
        <end position="156"/>
    </location>
</feature>
<dbReference type="HAMAP" id="MF_00087">
    <property type="entry name" value="Glu_tRNA_reductase"/>
    <property type="match status" value="1"/>
</dbReference>
<evidence type="ECO:0000256" key="4">
    <source>
        <dbReference type="ARBA" id="ARBA00022857"/>
    </source>
</evidence>
<comment type="subunit">
    <text evidence="9">Homodimer.</text>
</comment>
<feature type="binding site" evidence="9 11">
    <location>
        <begin position="49"/>
        <end position="52"/>
    </location>
    <ligand>
        <name>substrate</name>
    </ligand>
</feature>
<accession>A0A6N0I4A5</accession>
<evidence type="ECO:0000259" key="15">
    <source>
        <dbReference type="Pfam" id="PF00745"/>
    </source>
</evidence>
<comment type="function">
    <text evidence="9">Catalyzes the NADPH-dependent reduction of glutamyl-tRNA(Glu) to glutamate 1-semialdehyde (GSA).</text>
</comment>
<dbReference type="SUPFAM" id="SSF69075">
    <property type="entry name" value="Glutamyl tRNA-reductase dimerization domain"/>
    <property type="match status" value="1"/>
</dbReference>
<evidence type="ECO:0000256" key="14">
    <source>
        <dbReference type="RuleBase" id="RU000584"/>
    </source>
</evidence>
<evidence type="ECO:0000256" key="3">
    <source>
        <dbReference type="ARBA" id="ARBA00012970"/>
    </source>
</evidence>
<evidence type="ECO:0000256" key="2">
    <source>
        <dbReference type="ARBA" id="ARBA00005916"/>
    </source>
</evidence>
<dbReference type="EMBL" id="CP054550">
    <property type="protein sequence ID" value="QKQ29438.1"/>
    <property type="molecule type" value="Genomic_DNA"/>
</dbReference>
<dbReference type="PROSITE" id="PS00747">
    <property type="entry name" value="GLUTR"/>
    <property type="match status" value="1"/>
</dbReference>
<dbReference type="Pfam" id="PF00745">
    <property type="entry name" value="GlutR_dimer"/>
    <property type="match status" value="1"/>
</dbReference>
<evidence type="ECO:0000256" key="13">
    <source>
        <dbReference type="PIRSR" id="PIRSR000445-4"/>
    </source>
</evidence>
<comment type="miscellaneous">
    <text evidence="9">During catalysis, the active site Cys acts as a nucleophile attacking the alpha-carbonyl group of tRNA-bound glutamate with the formation of a thioester intermediate between enzyme and glutamate, and the concomitant release of tRNA(Glu). The thioester intermediate is finally reduced by direct hydride transfer from NADPH, to form the product GSA.</text>
</comment>
<dbReference type="GO" id="GO:0008883">
    <property type="term" value="F:glutamyl-tRNA reductase activity"/>
    <property type="evidence" value="ECO:0007669"/>
    <property type="project" value="UniProtKB-UniRule"/>
</dbReference>
<feature type="binding site" evidence="9 11">
    <location>
        <position position="109"/>
    </location>
    <ligand>
        <name>substrate</name>
    </ligand>
</feature>
<dbReference type="EC" id="1.2.1.70" evidence="3 9"/>
<dbReference type="Proteomes" id="UP000509636">
    <property type="component" value="Chromosome"/>
</dbReference>
<feature type="domain" description="Quinate/shikimate 5-dehydrogenase/glutamyl-tRNA reductase" evidence="16">
    <location>
        <begin position="171"/>
        <end position="304"/>
    </location>
</feature>
<dbReference type="CDD" id="cd05213">
    <property type="entry name" value="NAD_bind_Glutamyl_tRNA_reduct"/>
    <property type="match status" value="1"/>
</dbReference>
<dbReference type="FunFam" id="3.30.460.30:FF:000001">
    <property type="entry name" value="Glutamyl-tRNA reductase"/>
    <property type="match status" value="1"/>
</dbReference>
<feature type="active site" description="Nucleophile" evidence="9 10">
    <location>
        <position position="50"/>
    </location>
</feature>
<evidence type="ECO:0000256" key="11">
    <source>
        <dbReference type="PIRSR" id="PIRSR000445-2"/>
    </source>
</evidence>
<dbReference type="InterPro" id="IPR015895">
    <property type="entry name" value="4pyrrol_synth_GluRdtase_N"/>
</dbReference>
<keyword evidence="5 9" id="KW-0560">Oxidoreductase</keyword>
<evidence type="ECO:0000256" key="12">
    <source>
        <dbReference type="PIRSR" id="PIRSR000445-3"/>
    </source>
</evidence>
<dbReference type="PANTHER" id="PTHR43120">
    <property type="entry name" value="GLUTAMYL-TRNA REDUCTASE 1, CHLOROPLASTIC"/>
    <property type="match status" value="1"/>
</dbReference>
<evidence type="ECO:0000259" key="16">
    <source>
        <dbReference type="Pfam" id="PF01488"/>
    </source>
</evidence>
<dbReference type="InterPro" id="IPR018214">
    <property type="entry name" value="GluRdtase_CS"/>
</dbReference>
<evidence type="ECO:0000259" key="17">
    <source>
        <dbReference type="Pfam" id="PF05201"/>
    </source>
</evidence>
<feature type="domain" description="Tetrapyrrole biosynthesis glutamyl-tRNA reductase dimerisation" evidence="15">
    <location>
        <begin position="324"/>
        <end position="418"/>
    </location>
</feature>
<feature type="site" description="Important for activity" evidence="9 13">
    <location>
        <position position="99"/>
    </location>
</feature>
<dbReference type="InterPro" id="IPR036343">
    <property type="entry name" value="GluRdtase_N_sf"/>
</dbReference>
<dbReference type="InterPro" id="IPR036453">
    <property type="entry name" value="GluRdtase_dimer_dom_sf"/>
</dbReference>
<gene>
    <name evidence="9" type="primary">hemA</name>
    <name evidence="18" type="ORF">FOB69_11420</name>
</gene>
<dbReference type="InterPro" id="IPR015896">
    <property type="entry name" value="4pyrrol_synth_GluRdtase_dimer"/>
</dbReference>
<dbReference type="InterPro" id="IPR000343">
    <property type="entry name" value="4pyrrol_synth_GluRdtase"/>
</dbReference>
<dbReference type="Pfam" id="PF01488">
    <property type="entry name" value="Shikimate_DH"/>
    <property type="match status" value="1"/>
</dbReference>
<evidence type="ECO:0000256" key="5">
    <source>
        <dbReference type="ARBA" id="ARBA00023002"/>
    </source>
</evidence>
<name>A0A6N0I4A5_STAHO</name>
<dbReference type="AlphaFoldDB" id="A0A6N0I4A5"/>
<dbReference type="InterPro" id="IPR006151">
    <property type="entry name" value="Shikm_DH/Glu-tRNA_Rdtase"/>
</dbReference>
<comment type="similarity">
    <text evidence="2 9 14">Belongs to the glutamyl-tRNA reductase family.</text>
</comment>
<dbReference type="PIRSF" id="PIRSF000445">
    <property type="entry name" value="4pyrrol_synth_GluRdtase"/>
    <property type="match status" value="1"/>
</dbReference>
<dbReference type="Gene3D" id="3.30.460.30">
    <property type="entry name" value="Glutamyl-tRNA reductase, N-terminal domain"/>
    <property type="match status" value="1"/>
</dbReference>
<evidence type="ECO:0000313" key="19">
    <source>
        <dbReference type="Proteomes" id="UP000509636"/>
    </source>
</evidence>
<evidence type="ECO:0000256" key="1">
    <source>
        <dbReference type="ARBA" id="ARBA00005059"/>
    </source>
</evidence>
<sequence>MHFIAISINHRTADVALREQVAFRDDALRLANEDLFETKAILENVILSTCNRTEVYAVVDQIHTGRYYIQRFLARSFGFEVDDIKAMSEVKVGDEAVEHLLRVTSGLDSIVLGETQILGQMRDAFFLAQDLKTTGTIFNHLFKQAITFAKKAHNETDIADNAVSVSYAAVELSKKVLGKLKNKHAVIIGAGEMSELSLLNLLGSGINHITIVNRTESKARILAEKHQVSYDKLESLPSLLTSTDIVISSTSSPDYIITKSMINQALSYRKSKLLLLDIAVPRDIEPCHNLSDDVFNYDVDDLKGLVDANLKERQMAAEAISNEIPAEIKAHNDWVNMLGVVPVIRALREKAMTIQAETMDSIDRKLPNLSERERTVISKHTKSIINQMLKDPIKQAKELSNDKKSNEKLELFQNIFDIEAEDPYKAVKERKKKRNFQYDISLVLNKHIKMVIICKKRYLLDFMKLY</sequence>
<comment type="pathway">
    <text evidence="1 9 14">Porphyrin-containing compound metabolism; protoporphyrin-IX biosynthesis; 5-aminolevulinate from L-glutamyl-tRNA(Glu): step 1/2.</text>
</comment>
<dbReference type="GO" id="GO:0050661">
    <property type="term" value="F:NADP binding"/>
    <property type="evidence" value="ECO:0007669"/>
    <property type="project" value="InterPro"/>
</dbReference>
<evidence type="ECO:0000256" key="8">
    <source>
        <dbReference type="ARBA" id="ARBA00068659"/>
    </source>
</evidence>
<comment type="catalytic activity">
    <reaction evidence="7 9 14">
        <text>(S)-4-amino-5-oxopentanoate + tRNA(Glu) + NADP(+) = L-glutamyl-tRNA(Glu) + NADPH + H(+)</text>
        <dbReference type="Rhea" id="RHEA:12344"/>
        <dbReference type="Rhea" id="RHEA-COMP:9663"/>
        <dbReference type="Rhea" id="RHEA-COMP:9680"/>
        <dbReference type="ChEBI" id="CHEBI:15378"/>
        <dbReference type="ChEBI" id="CHEBI:57501"/>
        <dbReference type="ChEBI" id="CHEBI:57783"/>
        <dbReference type="ChEBI" id="CHEBI:58349"/>
        <dbReference type="ChEBI" id="CHEBI:78442"/>
        <dbReference type="ChEBI" id="CHEBI:78520"/>
        <dbReference type="EC" id="1.2.1.70"/>
    </reaction>
</comment>
<feature type="binding site" evidence="9 12">
    <location>
        <begin position="189"/>
        <end position="194"/>
    </location>
    <ligand>
        <name>NADP(+)</name>
        <dbReference type="ChEBI" id="CHEBI:58349"/>
    </ligand>
</feature>
<evidence type="ECO:0000313" key="18">
    <source>
        <dbReference type="EMBL" id="QKQ29438.1"/>
    </source>
</evidence>
<dbReference type="InterPro" id="IPR036291">
    <property type="entry name" value="NAD(P)-bd_dom_sf"/>
</dbReference>
<feature type="binding site" evidence="9 11">
    <location>
        <position position="120"/>
    </location>
    <ligand>
        <name>substrate</name>
    </ligand>
</feature>
<dbReference type="SUPFAM" id="SSF51735">
    <property type="entry name" value="NAD(P)-binding Rossmann-fold domains"/>
    <property type="match status" value="1"/>
</dbReference>
<keyword evidence="4 9" id="KW-0521">NADP</keyword>
<reference evidence="18 19" key="1">
    <citation type="submission" date="2019-09" db="EMBL/GenBank/DDBJ databases">
        <title>FDA dAtabase for Regulatory Grade micrObial Sequences (FDA-ARGOS): Supporting development and validation of Infectious Disease Dx tests.</title>
        <authorList>
            <person name="Sciortino C."/>
            <person name="Tallon L."/>
            <person name="Sadzewicz L."/>
            <person name="Vavikolanu K."/>
            <person name="Mehta A."/>
            <person name="Aluvathingal J."/>
            <person name="Nadendla S."/>
            <person name="Nandy P."/>
            <person name="Geyer C."/>
            <person name="Yan Y."/>
            <person name="Sichtig H."/>
        </authorList>
    </citation>
    <scope>NUCLEOTIDE SEQUENCE [LARGE SCALE GENOMIC DNA]</scope>
    <source>
        <strain evidence="18 19">FDAARGOS_661</strain>
    </source>
</reference>
<dbReference type="FunFam" id="3.40.50.720:FF:000031">
    <property type="entry name" value="Glutamyl-tRNA reductase"/>
    <property type="match status" value="1"/>
</dbReference>
<dbReference type="SUPFAM" id="SSF69742">
    <property type="entry name" value="Glutamyl tRNA-reductase catalytic, N-terminal domain"/>
    <property type="match status" value="1"/>
</dbReference>
<dbReference type="GO" id="GO:0006782">
    <property type="term" value="P:protoporphyrinogen IX biosynthetic process"/>
    <property type="evidence" value="ECO:0007669"/>
    <property type="project" value="UniProtKB-UniRule"/>
</dbReference>
<evidence type="ECO:0000256" key="9">
    <source>
        <dbReference type="HAMAP-Rule" id="MF_00087"/>
    </source>
</evidence>
<dbReference type="Pfam" id="PF05201">
    <property type="entry name" value="GlutR_N"/>
    <property type="match status" value="1"/>
</dbReference>
<dbReference type="PANTHER" id="PTHR43120:SF1">
    <property type="entry name" value="GLUTAMYL-TRNA REDUCTASE 1, CHLOROPLASTIC"/>
    <property type="match status" value="1"/>
</dbReference>
<dbReference type="NCBIfam" id="TIGR01035">
    <property type="entry name" value="hemA"/>
    <property type="match status" value="1"/>
</dbReference>
<dbReference type="Gene3D" id="3.40.50.720">
    <property type="entry name" value="NAD(P)-binding Rossmann-like Domain"/>
    <property type="match status" value="1"/>
</dbReference>
<evidence type="ECO:0000256" key="7">
    <source>
        <dbReference type="ARBA" id="ARBA00047464"/>
    </source>
</evidence>
<evidence type="ECO:0000256" key="10">
    <source>
        <dbReference type="PIRSR" id="PIRSR000445-1"/>
    </source>
</evidence>
<feature type="binding site" evidence="9 11">
    <location>
        <begin position="114"/>
        <end position="116"/>
    </location>
    <ligand>
        <name>substrate</name>
    </ligand>
</feature>
<dbReference type="UniPathway" id="UPA00251">
    <property type="reaction ID" value="UER00316"/>
</dbReference>
<keyword evidence="6 9" id="KW-0627">Porphyrin biosynthesis</keyword>
<organism evidence="18 19">
    <name type="scientific">Staphylococcus hominis</name>
    <dbReference type="NCBI Taxonomy" id="1290"/>
    <lineage>
        <taxon>Bacteria</taxon>
        <taxon>Bacillati</taxon>
        <taxon>Bacillota</taxon>
        <taxon>Bacilli</taxon>
        <taxon>Bacillales</taxon>
        <taxon>Staphylococcaceae</taxon>
        <taxon>Staphylococcus</taxon>
    </lineage>
</organism>